<feature type="domain" description="F5/8 type C" evidence="2">
    <location>
        <begin position="678"/>
        <end position="750"/>
    </location>
</feature>
<dbReference type="PROSITE" id="PS51257">
    <property type="entry name" value="PROKAR_LIPOPROTEIN"/>
    <property type="match status" value="1"/>
</dbReference>
<dbReference type="RefSeq" id="WP_322936513.1">
    <property type="nucleotide sequence ID" value="NZ_CP141059.1"/>
</dbReference>
<reference evidence="4" key="1">
    <citation type="submission" date="2023-12" db="EMBL/GenBank/DDBJ databases">
        <title>Novel species in genus Nocardioides.</title>
        <authorList>
            <person name="Zhou H."/>
        </authorList>
    </citation>
    <scope>NUCLEOTIDE SEQUENCE [LARGE SCALE GENOMIC DNA]</scope>
    <source>
        <strain evidence="4">HM61</strain>
    </source>
</reference>
<sequence>MRDTREASATGAAIASCLYAVIAFFMLVQQPGATTYDTRAELTERPGSFLSGAFTLWHPEANLGEFQNQAYGYLFPQGAWFVLTDAIGTPGWVSQRLWSALILIVACEGARRVARAVGLSDLPALLAGVVFAFSPRLLGTVAVQTGESLPGAVMPWLVLVVILHLRGLLSPLRTAVLSGAAVVCMGGVNAVETAACLPLAMILVVWGVTRRLTSVRAAVGWFAAVVAGCLWWALPLLVLARFAPPFYQYVESAQDTTALIGWSEASRGDSSWIAYLVSGDQPWWPAAFHLATDPVLVVVAAVVAGVGLLGLTLLDSAIKRPLMLAVVLGLGCLTIAHGGPAGAPVADVVRGLLDGALQIFRNVHKIDPVVRLPIAIGFGCAVARGVQLLVERAPGLRTAERLLLLAPLLVVLVLGRPYLQADARTPGWDEIPSYWQDTRSYLAEHAPGGVEGGRTLVVPGSRFAQHEWGWTLDEPLAILGDAPMVSRSQVPLIPGESIRYLSALDQLIATGRATEALVGQLARAGVTHVVLRRDLLRGVTGSPHPGASAVSLARAGLERVAGFGRGVDGAAQVEVFEVPDQLPLLRATPADDVVTVRGAAESVLAVEGGGLVGADAPTVLEGEPGWERAATVVTDSDQRRERAFGNNDESLSAIMTATEPWRVDRAAHDFPGGPGDQVVARYDGLASVTASSAQGYADNYGPVLVQAGPAAAVDGDIDTQWVSSVAGEPDEQWLRLDFDEARPVREVTITPVADDPAVVPIRTLEVVAGSQRIRVGVNTSGAPAVVELDGSEVDSVEIRVLAAATADRGARVGLREVAVDGLRPERTLVLPGSVPGTAGWAFSTTPGRRACFVVLGAPDCDVARIRVSEEKAGLDRTFTLDGRQQVSLTGHVVARSTPEAARLLDLIQRRPPIIASSTYGQDPRVAPRFAYDGQRTTAWVSDDGDLYPTLTFRWRKLRTITGITVASGEQAPVGAVVTANGRTQRVRLSGDTKIALERVRTHRLVVRFEKPPEASHVVVPEIEIAGLDVTRPFDPELRTGAVCGLGPVLSLDGRQIATRVTGTMADVVNGSPLALEACDERTGAPVDIDVGEGEHRLHATPTADFEVIDLRAGGGPLPPYSPRREVSIERWDGSERTAEVGAGEETLLSVPENYNDGWVAEVDGEELTPVRVDGWQQGWVLPAGEQVTVELRYRPQATYDVILPLGLAVSGALLLGALVIAVLGLVARIRGRRPSAAPDVAWPAADAPDRVVWAAAVGAALLLLGPVAAVGVVAGAVGGRWLLRVAGAGGALIALSGLLDALGRPETFETTADLAAALGVGLVAGLVLGLPQRRPPRLTAGEGTA</sequence>
<evidence type="ECO:0000256" key="1">
    <source>
        <dbReference type="SAM" id="Phobius"/>
    </source>
</evidence>
<evidence type="ECO:0000313" key="3">
    <source>
        <dbReference type="EMBL" id="WQQ24946.1"/>
    </source>
</evidence>
<gene>
    <name evidence="3" type="ORF">SHK19_13325</name>
</gene>
<feature type="transmembrane region" description="Helical" evidence="1">
    <location>
        <begin position="218"/>
        <end position="240"/>
    </location>
</feature>
<dbReference type="InterPro" id="IPR021798">
    <property type="entry name" value="AftD_N"/>
</dbReference>
<dbReference type="Gene3D" id="2.60.120.260">
    <property type="entry name" value="Galactose-binding domain-like"/>
    <property type="match status" value="1"/>
</dbReference>
<dbReference type="EMBL" id="CP141059">
    <property type="protein sequence ID" value="WQQ24946.1"/>
    <property type="molecule type" value="Genomic_DNA"/>
</dbReference>
<feature type="transmembrane region" description="Helical" evidence="1">
    <location>
        <begin position="1201"/>
        <end position="1226"/>
    </location>
</feature>
<organism evidence="3 4">
    <name type="scientific">Nocardioides bizhenqiangii</name>
    <dbReference type="NCBI Taxonomy" id="3095076"/>
    <lineage>
        <taxon>Bacteria</taxon>
        <taxon>Bacillati</taxon>
        <taxon>Actinomycetota</taxon>
        <taxon>Actinomycetes</taxon>
        <taxon>Propionibacteriales</taxon>
        <taxon>Nocardioidaceae</taxon>
        <taxon>Nocardioides</taxon>
    </lineage>
</organism>
<feature type="transmembrane region" description="Helical" evidence="1">
    <location>
        <begin position="7"/>
        <end position="28"/>
    </location>
</feature>
<evidence type="ECO:0000259" key="2">
    <source>
        <dbReference type="PROSITE" id="PS50022"/>
    </source>
</evidence>
<dbReference type="Proteomes" id="UP001327225">
    <property type="component" value="Chromosome"/>
</dbReference>
<feature type="transmembrane region" description="Helical" evidence="1">
    <location>
        <begin position="151"/>
        <end position="169"/>
    </location>
</feature>
<dbReference type="Pfam" id="PF11847">
    <property type="entry name" value="GT-C_AftD"/>
    <property type="match status" value="1"/>
</dbReference>
<accession>A0ABZ0ZMF6</accession>
<dbReference type="InterPro" id="IPR000421">
    <property type="entry name" value="FA58C"/>
</dbReference>
<feature type="transmembrane region" description="Helical" evidence="1">
    <location>
        <begin position="1251"/>
        <end position="1275"/>
    </location>
</feature>
<feature type="transmembrane region" description="Helical" evidence="1">
    <location>
        <begin position="122"/>
        <end position="139"/>
    </location>
</feature>
<keyword evidence="4" id="KW-1185">Reference proteome</keyword>
<keyword evidence="1" id="KW-0812">Transmembrane</keyword>
<protein>
    <submittedName>
        <fullName evidence="3">Alpha-(1-&gt;3)-arabinofuranosyltransferase family protein</fullName>
    </submittedName>
</protein>
<feature type="transmembrane region" description="Helical" evidence="1">
    <location>
        <begin position="1314"/>
        <end position="1331"/>
    </location>
</feature>
<feature type="transmembrane region" description="Helical" evidence="1">
    <location>
        <begin position="295"/>
        <end position="314"/>
    </location>
</feature>
<keyword evidence="1" id="KW-1133">Transmembrane helix</keyword>
<proteinExistence type="predicted"/>
<dbReference type="InterPro" id="IPR008979">
    <property type="entry name" value="Galactose-bd-like_sf"/>
</dbReference>
<evidence type="ECO:0000313" key="4">
    <source>
        <dbReference type="Proteomes" id="UP001327225"/>
    </source>
</evidence>
<dbReference type="SUPFAM" id="SSF49785">
    <property type="entry name" value="Galactose-binding domain-like"/>
    <property type="match status" value="2"/>
</dbReference>
<feature type="transmembrane region" description="Helical" evidence="1">
    <location>
        <begin position="175"/>
        <end position="206"/>
    </location>
</feature>
<feature type="transmembrane region" description="Helical" evidence="1">
    <location>
        <begin position="321"/>
        <end position="339"/>
    </location>
</feature>
<name>A0ABZ0ZMF6_9ACTN</name>
<keyword evidence="1" id="KW-0472">Membrane</keyword>
<dbReference type="PROSITE" id="PS50022">
    <property type="entry name" value="FA58C_3"/>
    <property type="match status" value="1"/>
</dbReference>